<dbReference type="Gramene" id="KMS94107">
    <property type="protein sequence ID" value="KMS94107"/>
    <property type="gene ID" value="BVRB_024730"/>
</dbReference>
<dbReference type="OrthoDB" id="196858at2759"/>
<evidence type="ECO:0000313" key="6">
    <source>
        <dbReference type="EMBL" id="KMS94107.1"/>
    </source>
</evidence>
<keyword evidence="7" id="KW-1185">Reference proteome</keyword>
<reference evidence="6 7" key="1">
    <citation type="journal article" date="2014" name="Nature">
        <title>The genome of the recently domesticated crop plant sugar beet (Beta vulgaris).</title>
        <authorList>
            <person name="Dohm J.C."/>
            <person name="Minoche A.E."/>
            <person name="Holtgrawe D."/>
            <person name="Capella-Gutierrez S."/>
            <person name="Zakrzewski F."/>
            <person name="Tafer H."/>
            <person name="Rupp O."/>
            <person name="Sorensen T.R."/>
            <person name="Stracke R."/>
            <person name="Reinhardt R."/>
            <person name="Goesmann A."/>
            <person name="Kraft T."/>
            <person name="Schulz B."/>
            <person name="Stadler P.F."/>
            <person name="Schmidt T."/>
            <person name="Gabaldon T."/>
            <person name="Lehrach H."/>
            <person name="Weisshaar B."/>
            <person name="Himmelbauer H."/>
        </authorList>
    </citation>
    <scope>NUCLEOTIDE SEQUENCE [LARGE SCALE GENOMIC DNA]</scope>
    <source>
        <tissue evidence="6">Taproot</tissue>
    </source>
</reference>
<protein>
    <submittedName>
        <fullName evidence="6">Uncharacterized protein</fullName>
    </submittedName>
</protein>
<dbReference type="Pfam" id="PF00400">
    <property type="entry name" value="WD40"/>
    <property type="match status" value="1"/>
</dbReference>
<evidence type="ECO:0000256" key="1">
    <source>
        <dbReference type="ARBA" id="ARBA00004123"/>
    </source>
</evidence>
<dbReference type="GO" id="GO:0048188">
    <property type="term" value="C:Set1C/COMPASS complex"/>
    <property type="evidence" value="ECO:0007669"/>
    <property type="project" value="InterPro"/>
</dbReference>
<gene>
    <name evidence="6" type="ORF">BVRB_024730</name>
</gene>
<dbReference type="Gene3D" id="2.130.10.10">
    <property type="entry name" value="YVTN repeat-like/Quinoprotein amine dehydrogenase"/>
    <property type="match status" value="1"/>
</dbReference>
<name>A0A0J8B2N3_BETVV</name>
<dbReference type="InterPro" id="IPR015943">
    <property type="entry name" value="WD40/YVTN_repeat-like_dom_sf"/>
</dbReference>
<dbReference type="Proteomes" id="UP000035740">
    <property type="component" value="Unassembled WGS sequence"/>
</dbReference>
<organism evidence="6 7">
    <name type="scientific">Beta vulgaris subsp. vulgaris</name>
    <name type="common">Beet</name>
    <dbReference type="NCBI Taxonomy" id="3555"/>
    <lineage>
        <taxon>Eukaryota</taxon>
        <taxon>Viridiplantae</taxon>
        <taxon>Streptophyta</taxon>
        <taxon>Embryophyta</taxon>
        <taxon>Tracheophyta</taxon>
        <taxon>Spermatophyta</taxon>
        <taxon>Magnoliopsida</taxon>
        <taxon>eudicotyledons</taxon>
        <taxon>Gunneridae</taxon>
        <taxon>Pentapetalae</taxon>
        <taxon>Caryophyllales</taxon>
        <taxon>Chenopodiaceae</taxon>
        <taxon>Betoideae</taxon>
        <taxon>Beta</taxon>
    </lineage>
</organism>
<dbReference type="SUPFAM" id="SSF117289">
    <property type="entry name" value="Nucleoporin domain"/>
    <property type="match status" value="1"/>
</dbReference>
<dbReference type="PANTHER" id="PTHR44040">
    <property type="entry name" value="RETINOBLASTOMA-BINDING PROTEIN 5"/>
    <property type="match status" value="1"/>
</dbReference>
<evidence type="ECO:0000256" key="5">
    <source>
        <dbReference type="PROSITE-ProRule" id="PRU00221"/>
    </source>
</evidence>
<evidence type="ECO:0000313" key="7">
    <source>
        <dbReference type="Proteomes" id="UP000035740"/>
    </source>
</evidence>
<dbReference type="PROSITE" id="PS50082">
    <property type="entry name" value="WD_REPEATS_2"/>
    <property type="match status" value="1"/>
</dbReference>
<dbReference type="InterPro" id="IPR001680">
    <property type="entry name" value="WD40_rpt"/>
</dbReference>
<evidence type="ECO:0000256" key="4">
    <source>
        <dbReference type="ARBA" id="ARBA00023242"/>
    </source>
</evidence>
<evidence type="ECO:0000256" key="2">
    <source>
        <dbReference type="ARBA" id="ARBA00022574"/>
    </source>
</evidence>
<accession>A0A0J8B2N3</accession>
<keyword evidence="4" id="KW-0539">Nucleus</keyword>
<dbReference type="AlphaFoldDB" id="A0A0J8B2N3"/>
<keyword evidence="2 5" id="KW-0853">WD repeat</keyword>
<keyword evidence="3" id="KW-0677">Repeat</keyword>
<feature type="non-terminal residue" evidence="6">
    <location>
        <position position="1"/>
    </location>
</feature>
<proteinExistence type="predicted"/>
<evidence type="ECO:0000256" key="3">
    <source>
        <dbReference type="ARBA" id="ARBA00022737"/>
    </source>
</evidence>
<dbReference type="EMBL" id="KQ096053">
    <property type="protein sequence ID" value="KMS94107.1"/>
    <property type="molecule type" value="Genomic_DNA"/>
</dbReference>
<sequence>EGTSCVAFNRWGTLLAAGTSSGNVNIWDFETRGIARRLEQDVATGVVNSVSWTHNGRKLLGSLSIGVIVQWDVKSGTIDHVVSFPFPVLNADQHPFDMSLCAICFNGSPPVLARLNGTEAALTTINASAPSSKSVPKCVRFSENGDALLIGISNDSYAEICIG</sequence>
<feature type="repeat" description="WD" evidence="5">
    <location>
        <begin position="1"/>
        <end position="37"/>
    </location>
</feature>
<dbReference type="PANTHER" id="PTHR44040:SF1">
    <property type="entry name" value="RETINOBLASTOMA-BINDING PROTEIN 5"/>
    <property type="match status" value="1"/>
</dbReference>
<comment type="subcellular location">
    <subcellularLocation>
        <location evidence="1">Nucleus</location>
    </subcellularLocation>
</comment>
<dbReference type="InterPro" id="IPR037850">
    <property type="entry name" value="RBBP5/Swd1"/>
</dbReference>